<keyword evidence="1 3" id="KW-0808">Transferase</keyword>
<accession>A0A316HBE7</accession>
<feature type="domain" description="Glycosyl transferase family 1" evidence="2">
    <location>
        <begin position="185"/>
        <end position="332"/>
    </location>
</feature>
<keyword evidence="4" id="KW-1185">Reference proteome</keyword>
<protein>
    <submittedName>
        <fullName evidence="3">Glycosyltransferase involved in cell wall biosynthesis</fullName>
    </submittedName>
</protein>
<dbReference type="GO" id="GO:0016757">
    <property type="term" value="F:glycosyltransferase activity"/>
    <property type="evidence" value="ECO:0007669"/>
    <property type="project" value="InterPro"/>
</dbReference>
<gene>
    <name evidence="3" type="ORF">LX99_02612</name>
</gene>
<comment type="caution">
    <text evidence="3">The sequence shown here is derived from an EMBL/GenBank/DDBJ whole genome shotgun (WGS) entry which is preliminary data.</text>
</comment>
<dbReference type="Proteomes" id="UP000245678">
    <property type="component" value="Unassembled WGS sequence"/>
</dbReference>
<organism evidence="3 4">
    <name type="scientific">Mucilaginibacter oryzae</name>
    <dbReference type="NCBI Taxonomy" id="468058"/>
    <lineage>
        <taxon>Bacteria</taxon>
        <taxon>Pseudomonadati</taxon>
        <taxon>Bacteroidota</taxon>
        <taxon>Sphingobacteriia</taxon>
        <taxon>Sphingobacteriales</taxon>
        <taxon>Sphingobacteriaceae</taxon>
        <taxon>Mucilaginibacter</taxon>
    </lineage>
</organism>
<evidence type="ECO:0000313" key="4">
    <source>
        <dbReference type="Proteomes" id="UP000245678"/>
    </source>
</evidence>
<name>A0A316HBE7_9SPHI</name>
<dbReference type="PANTHER" id="PTHR46401:SF2">
    <property type="entry name" value="GLYCOSYLTRANSFERASE WBBK-RELATED"/>
    <property type="match status" value="1"/>
</dbReference>
<dbReference type="EMBL" id="QGHA01000004">
    <property type="protein sequence ID" value="PWK77727.1"/>
    <property type="molecule type" value="Genomic_DNA"/>
</dbReference>
<proteinExistence type="predicted"/>
<dbReference type="SUPFAM" id="SSF53756">
    <property type="entry name" value="UDP-Glycosyltransferase/glycogen phosphorylase"/>
    <property type="match status" value="1"/>
</dbReference>
<dbReference type="PANTHER" id="PTHR46401">
    <property type="entry name" value="GLYCOSYLTRANSFERASE WBBK-RELATED"/>
    <property type="match status" value="1"/>
</dbReference>
<dbReference type="Gene3D" id="3.40.50.2000">
    <property type="entry name" value="Glycogen Phosphorylase B"/>
    <property type="match status" value="2"/>
</dbReference>
<sequence length="372" mass="42804">MNIYYLSVTSFTDTDLGVLEYLSKVYNVTYGLVLQKTNANFTESEVSKFCKERNINFEPFRFKYQQKDPRTFLTFFKIIKKIKAAKSDVIYIPTFDHVFFSALSLLLDPRKTVIALHDVEFHSNAEFKKILIIARKITLMHFVNFQVFSDSQFRLFKKLSPGKKVTLIPSPLKNFGTADRVLPTDGNIRLLFFGNILPYKGLGLLLQALSNINEKEERNIKLILAGRCNDWDTEYEPLIKNNIKIERMIGFIDNEKIATLFTNADYLILPYKDATQSGPLKIAFNYNLPIIASDIDSFSEDVVDNVNGYLFKVGNVESLESVLLKILNNHDTAYQQLKIEQKNYVAAKYSDEVISSKFVNMFNNVLNQVTHN</sequence>
<dbReference type="RefSeq" id="WP_109608252.1">
    <property type="nucleotide sequence ID" value="NZ_QGHA01000004.1"/>
</dbReference>
<dbReference type="GO" id="GO:0009103">
    <property type="term" value="P:lipopolysaccharide biosynthetic process"/>
    <property type="evidence" value="ECO:0007669"/>
    <property type="project" value="TreeGrafter"/>
</dbReference>
<reference evidence="3 4" key="1">
    <citation type="submission" date="2018-05" db="EMBL/GenBank/DDBJ databases">
        <title>Genomic Encyclopedia of Archaeal and Bacterial Type Strains, Phase II (KMG-II): from individual species to whole genera.</title>
        <authorList>
            <person name="Goeker M."/>
        </authorList>
    </citation>
    <scope>NUCLEOTIDE SEQUENCE [LARGE SCALE GENOMIC DNA]</scope>
    <source>
        <strain evidence="3 4">DSM 19975</strain>
    </source>
</reference>
<evidence type="ECO:0000313" key="3">
    <source>
        <dbReference type="EMBL" id="PWK77727.1"/>
    </source>
</evidence>
<dbReference type="InterPro" id="IPR001296">
    <property type="entry name" value="Glyco_trans_1"/>
</dbReference>
<dbReference type="CDD" id="cd03801">
    <property type="entry name" value="GT4_PimA-like"/>
    <property type="match status" value="1"/>
</dbReference>
<dbReference type="Pfam" id="PF00534">
    <property type="entry name" value="Glycos_transf_1"/>
    <property type="match status" value="1"/>
</dbReference>
<evidence type="ECO:0000259" key="2">
    <source>
        <dbReference type="Pfam" id="PF00534"/>
    </source>
</evidence>
<evidence type="ECO:0000256" key="1">
    <source>
        <dbReference type="ARBA" id="ARBA00022679"/>
    </source>
</evidence>
<dbReference type="AlphaFoldDB" id="A0A316HBE7"/>